<gene>
    <name evidence="3" type="ORF">Cdeb_01318</name>
</gene>
<dbReference type="EMBL" id="AZRV01000035">
    <property type="protein sequence ID" value="RKO61823.1"/>
    <property type="molecule type" value="Genomic_DNA"/>
</dbReference>
<organism evidence="3 4">
    <name type="scientific">Caldibacillus debilis GB1</name>
    <dbReference type="NCBI Taxonomy" id="1339248"/>
    <lineage>
        <taxon>Bacteria</taxon>
        <taxon>Bacillati</taxon>
        <taxon>Bacillota</taxon>
        <taxon>Bacilli</taxon>
        <taxon>Bacillales</taxon>
        <taxon>Bacillaceae</taxon>
        <taxon>Caldibacillus</taxon>
    </lineage>
</organism>
<evidence type="ECO:0000313" key="4">
    <source>
        <dbReference type="Proteomes" id="UP000286235"/>
    </source>
</evidence>
<dbReference type="InterPro" id="IPR011105">
    <property type="entry name" value="Cell_wall_hydrolase_SleB"/>
</dbReference>
<dbReference type="RefSeq" id="WP_259462776.1">
    <property type="nucleotide sequence ID" value="NZ_AZRV01000035.1"/>
</dbReference>
<feature type="compositionally biased region" description="Basic residues" evidence="1">
    <location>
        <begin position="128"/>
        <end position="139"/>
    </location>
</feature>
<dbReference type="GO" id="GO:0016787">
    <property type="term" value="F:hydrolase activity"/>
    <property type="evidence" value="ECO:0007669"/>
    <property type="project" value="UniProtKB-KW"/>
</dbReference>
<dbReference type="AlphaFoldDB" id="A0A420VEM7"/>
<comment type="caution">
    <text evidence="3">The sequence shown here is derived from an EMBL/GenBank/DDBJ whole genome shotgun (WGS) entry which is preliminary data.</text>
</comment>
<dbReference type="Pfam" id="PF07486">
    <property type="entry name" value="Hydrolase_2"/>
    <property type="match status" value="1"/>
</dbReference>
<feature type="region of interest" description="Disordered" evidence="1">
    <location>
        <begin position="128"/>
        <end position="147"/>
    </location>
</feature>
<protein>
    <submittedName>
        <fullName evidence="3">Cell Wall Hydrolase</fullName>
    </submittedName>
</protein>
<accession>A0A420VEM7</accession>
<proteinExistence type="predicted"/>
<feature type="domain" description="Cell wall hydrolase SleB" evidence="2">
    <location>
        <begin position="177"/>
        <end position="275"/>
    </location>
</feature>
<evidence type="ECO:0000259" key="2">
    <source>
        <dbReference type="Pfam" id="PF07486"/>
    </source>
</evidence>
<evidence type="ECO:0000256" key="1">
    <source>
        <dbReference type="SAM" id="MobiDB-lite"/>
    </source>
</evidence>
<dbReference type="Proteomes" id="UP000286235">
    <property type="component" value="Unassembled WGS sequence"/>
</dbReference>
<evidence type="ECO:0000313" key="3">
    <source>
        <dbReference type="EMBL" id="RKO61823.1"/>
    </source>
</evidence>
<keyword evidence="4" id="KW-1185">Reference proteome</keyword>
<reference evidence="3 4" key="1">
    <citation type="submission" date="2013-12" db="EMBL/GenBank/DDBJ databases">
        <title>Genome and proteome characterization of Caldibacillus debilis GB1 derived from a cellulolytic aero-tolerant co-culture.</title>
        <authorList>
            <person name="Wushke S.T."/>
            <person name="Zhang X."/>
            <person name="Fristensky B."/>
            <person name="Wilkins J.A."/>
            <person name="Levin D.B."/>
            <person name="Sparling R."/>
        </authorList>
    </citation>
    <scope>NUCLEOTIDE SEQUENCE [LARGE SCALE GENOMIC DNA]</scope>
    <source>
        <strain evidence="3 4">GB1</strain>
    </source>
</reference>
<dbReference type="Gene3D" id="1.10.10.2520">
    <property type="entry name" value="Cell wall hydrolase SleB, domain 1"/>
    <property type="match status" value="1"/>
</dbReference>
<sequence length="388" mass="44044">MKKVGVDRRSPFSSNKAKLGKGKGRWFLVATTFLASVEFLQSSASAAAPDRLLDLDPPLIDQSWQEKVEELRVKKAEKVIGIQSERSPLTLESKEELIKYYATVYMPKKGCSLTEDLPADSDIHYVKPKPKSKPKKKFNPSRGALNTPIQTRKGETIALTKEERKWLEKLVEAEAGGEPYRGKLAVATVIANRVESPIFPDTVMAVIKANDGKRHQFSPWDDGRIYEVEPSSSTKRAVSEVFDHGKRILSPDVVYFAMIDVAFRDWMGKTRRYVTDHRQPRLFLCTPKNMNTQTVKARFQMEPGFNYKKVNQDTSFWGFFPDSKSRIFIFPITNMKNPMTANAIPPVKKPASEINFPRVNSIPPSQNNKNPSNGIHLKHFNFINFIPP</sequence>
<name>A0A420VEM7_9BACI</name>
<dbReference type="InterPro" id="IPR042047">
    <property type="entry name" value="SleB_dom1"/>
</dbReference>
<keyword evidence="3" id="KW-0378">Hydrolase</keyword>